<feature type="domain" description="Cyclin-like" evidence="5">
    <location>
        <begin position="297"/>
        <end position="381"/>
    </location>
</feature>
<comment type="similarity">
    <text evidence="4">Belongs to the cyclin family.</text>
</comment>
<reference evidence="7" key="2">
    <citation type="submission" date="2019-06" db="EMBL/GenBank/DDBJ databases">
        <title>Genomics analysis of Aphanomyces spp. identifies a new class of oomycete effector associated with host adaptation.</title>
        <authorList>
            <person name="Gaulin E."/>
        </authorList>
    </citation>
    <scope>NUCLEOTIDE SEQUENCE</scope>
    <source>
        <strain evidence="7">CBS 578.67</strain>
    </source>
</reference>
<name>A0A485KL54_9STRA</name>
<evidence type="ECO:0000313" key="9">
    <source>
        <dbReference type="Proteomes" id="UP000332933"/>
    </source>
</evidence>
<dbReference type="PROSITE" id="PS00292">
    <property type="entry name" value="CYCLINS"/>
    <property type="match status" value="1"/>
</dbReference>
<dbReference type="InterPro" id="IPR004367">
    <property type="entry name" value="Cyclin_C-dom"/>
</dbReference>
<dbReference type="OrthoDB" id="285802at2759"/>
<dbReference type="Proteomes" id="UP000332933">
    <property type="component" value="Unassembled WGS sequence"/>
</dbReference>
<evidence type="ECO:0000259" key="6">
    <source>
        <dbReference type="SMART" id="SM01332"/>
    </source>
</evidence>
<evidence type="ECO:0000313" key="7">
    <source>
        <dbReference type="EMBL" id="KAF0700737.1"/>
    </source>
</evidence>
<evidence type="ECO:0000256" key="4">
    <source>
        <dbReference type="RuleBase" id="RU000383"/>
    </source>
</evidence>
<keyword evidence="9" id="KW-1185">Reference proteome</keyword>
<dbReference type="EMBL" id="VJMH01005114">
    <property type="protein sequence ID" value="KAF0700737.1"/>
    <property type="molecule type" value="Genomic_DNA"/>
</dbReference>
<protein>
    <submittedName>
        <fullName evidence="8">Aste57867_8792 protein</fullName>
    </submittedName>
</protein>
<dbReference type="AlphaFoldDB" id="A0A485KL54"/>
<gene>
    <name evidence="8" type="primary">Aste57867_8792</name>
    <name evidence="7" type="ORF">As57867_008757</name>
    <name evidence="8" type="ORF">ASTE57867_8792</name>
</gene>
<dbReference type="EMBL" id="CAADRA010005135">
    <property type="protein sequence ID" value="VFT85678.1"/>
    <property type="molecule type" value="Genomic_DNA"/>
</dbReference>
<evidence type="ECO:0000256" key="3">
    <source>
        <dbReference type="ARBA" id="ARBA00023306"/>
    </source>
</evidence>
<dbReference type="PANTHER" id="PTHR10177">
    <property type="entry name" value="CYCLINS"/>
    <property type="match status" value="1"/>
</dbReference>
<dbReference type="Pfam" id="PF02984">
    <property type="entry name" value="Cyclin_C"/>
    <property type="match status" value="1"/>
</dbReference>
<accession>A0A485KL54</accession>
<dbReference type="InterPro" id="IPR013763">
    <property type="entry name" value="Cyclin-like_dom"/>
</dbReference>
<sequence>MVKYIVASPQSTPIRSRCMPHLSLGHALGGVAATLVHALSGVDQSASVDARVSVAAPSLTADWSRRRAKPHGFEGEVVALRGATPSAPMATLHFGTADSHWAPVRNSFRIGDIAIRCDSGFAASATEFASKTQCLRRGHSPPMDLELADDWYSSMLAAERKHFHYAPQPHYLKIRLILVDWMGDVGDELQLPKEIVHSAVAYLDRLLNVPTALPPQSHLQLVCLVCLFVAAKYAAVECDVPSMDEMVAYGHGQYTVDDIKACEVATLQALGWSLSALTPLHVAQFYLATSFPLYADDDLYGCALDDPTPYKSVFAKHVEFVADMVLQEHAFQQWLPSVLATAAICVVRRILHIAPVWREEIEMLSGYVVADVEDCFHAMWSHYAHHFSAPPKDEPSPCYVGAV</sequence>
<keyword evidence="2 4" id="KW-0195">Cyclin</keyword>
<feature type="domain" description="Cyclin C-terminal" evidence="6">
    <location>
        <begin position="277"/>
        <end position="396"/>
    </location>
</feature>
<dbReference type="Gene3D" id="1.10.472.10">
    <property type="entry name" value="Cyclin-like"/>
    <property type="match status" value="2"/>
</dbReference>
<dbReference type="SMART" id="SM00385">
    <property type="entry name" value="CYCLIN"/>
    <property type="match status" value="2"/>
</dbReference>
<evidence type="ECO:0000256" key="2">
    <source>
        <dbReference type="ARBA" id="ARBA00023127"/>
    </source>
</evidence>
<proteinExistence type="inferred from homology"/>
<feature type="domain" description="Cyclin-like" evidence="5">
    <location>
        <begin position="180"/>
        <end position="268"/>
    </location>
</feature>
<evidence type="ECO:0000259" key="5">
    <source>
        <dbReference type="SMART" id="SM00385"/>
    </source>
</evidence>
<dbReference type="InterPro" id="IPR048258">
    <property type="entry name" value="Cyclins_cyclin-box"/>
</dbReference>
<keyword evidence="3" id="KW-0131">Cell cycle</keyword>
<evidence type="ECO:0000313" key="8">
    <source>
        <dbReference type="EMBL" id="VFT85678.1"/>
    </source>
</evidence>
<evidence type="ECO:0000256" key="1">
    <source>
        <dbReference type="ARBA" id="ARBA00022618"/>
    </source>
</evidence>
<dbReference type="SUPFAM" id="SSF47954">
    <property type="entry name" value="Cyclin-like"/>
    <property type="match status" value="2"/>
</dbReference>
<dbReference type="InterPro" id="IPR006671">
    <property type="entry name" value="Cyclin_N"/>
</dbReference>
<dbReference type="SMART" id="SM01332">
    <property type="entry name" value="Cyclin_C"/>
    <property type="match status" value="1"/>
</dbReference>
<dbReference type="InterPro" id="IPR036915">
    <property type="entry name" value="Cyclin-like_sf"/>
</dbReference>
<dbReference type="Pfam" id="PF00134">
    <property type="entry name" value="Cyclin_N"/>
    <property type="match status" value="1"/>
</dbReference>
<organism evidence="8 9">
    <name type="scientific">Aphanomyces stellatus</name>
    <dbReference type="NCBI Taxonomy" id="120398"/>
    <lineage>
        <taxon>Eukaryota</taxon>
        <taxon>Sar</taxon>
        <taxon>Stramenopiles</taxon>
        <taxon>Oomycota</taxon>
        <taxon>Saprolegniomycetes</taxon>
        <taxon>Saprolegniales</taxon>
        <taxon>Verrucalvaceae</taxon>
        <taxon>Aphanomyces</taxon>
    </lineage>
</organism>
<keyword evidence="1" id="KW-0132">Cell division</keyword>
<reference evidence="8 9" key="1">
    <citation type="submission" date="2019-03" db="EMBL/GenBank/DDBJ databases">
        <authorList>
            <person name="Gaulin E."/>
            <person name="Dumas B."/>
        </authorList>
    </citation>
    <scope>NUCLEOTIDE SEQUENCE [LARGE SCALE GENOMIC DNA]</scope>
    <source>
        <strain evidence="8">CBS 568.67</strain>
    </source>
</reference>
<dbReference type="InterPro" id="IPR039361">
    <property type="entry name" value="Cyclin"/>
</dbReference>
<dbReference type="CDD" id="cd20529">
    <property type="entry name" value="CYCLIN_CCNJ-like_rpt2"/>
    <property type="match status" value="1"/>
</dbReference>
<dbReference type="GO" id="GO:0051301">
    <property type="term" value="P:cell division"/>
    <property type="evidence" value="ECO:0007669"/>
    <property type="project" value="UniProtKB-KW"/>
</dbReference>